<keyword evidence="5" id="KW-0812">Transmembrane</keyword>
<keyword evidence="5" id="KW-1133">Transmembrane helix</keyword>
<dbReference type="PANTHER" id="PTHR30346">
    <property type="entry name" value="TRANSCRIPTIONAL DUAL REGULATOR HCAR-RELATED"/>
    <property type="match status" value="1"/>
</dbReference>
<dbReference type="InterPro" id="IPR000847">
    <property type="entry name" value="LysR_HTH_N"/>
</dbReference>
<protein>
    <submittedName>
        <fullName evidence="7">Transcriptional regulator, LysR family</fullName>
    </submittedName>
</protein>
<gene>
    <name evidence="7" type="ORF">SAMN02982922_2200</name>
</gene>
<evidence type="ECO:0000259" key="6">
    <source>
        <dbReference type="PROSITE" id="PS50931"/>
    </source>
</evidence>
<evidence type="ECO:0000256" key="1">
    <source>
        <dbReference type="ARBA" id="ARBA00009437"/>
    </source>
</evidence>
<comment type="similarity">
    <text evidence="1">Belongs to the LysR transcriptional regulatory family.</text>
</comment>
<dbReference type="Gene3D" id="3.40.190.10">
    <property type="entry name" value="Periplasmic binding protein-like II"/>
    <property type="match status" value="2"/>
</dbReference>
<feature type="transmembrane region" description="Helical" evidence="5">
    <location>
        <begin position="243"/>
        <end position="262"/>
    </location>
</feature>
<keyword evidence="4" id="KW-0804">Transcription</keyword>
<keyword evidence="2" id="KW-0805">Transcription regulation</keyword>
<dbReference type="SUPFAM" id="SSF53850">
    <property type="entry name" value="Periplasmic binding protein-like II"/>
    <property type="match status" value="1"/>
</dbReference>
<accession>A0A1X7NNZ9</accession>
<evidence type="ECO:0000256" key="4">
    <source>
        <dbReference type="ARBA" id="ARBA00023163"/>
    </source>
</evidence>
<dbReference type="SUPFAM" id="SSF46785">
    <property type="entry name" value="Winged helix' DNA-binding domain"/>
    <property type="match status" value="1"/>
</dbReference>
<dbReference type="Pfam" id="PF03466">
    <property type="entry name" value="LysR_substrate"/>
    <property type="match status" value="1"/>
</dbReference>
<reference evidence="7 8" key="1">
    <citation type="submission" date="2017-04" db="EMBL/GenBank/DDBJ databases">
        <authorList>
            <person name="Afonso C.L."/>
            <person name="Miller P.J."/>
            <person name="Scott M.A."/>
            <person name="Spackman E."/>
            <person name="Goraichik I."/>
            <person name="Dimitrov K.M."/>
            <person name="Suarez D.L."/>
            <person name="Swayne D.E."/>
        </authorList>
    </citation>
    <scope>NUCLEOTIDE SEQUENCE [LARGE SCALE GENOMIC DNA]</scope>
    <source>
        <strain evidence="7 8">B5P</strain>
    </source>
</reference>
<dbReference type="GO" id="GO:0003700">
    <property type="term" value="F:DNA-binding transcription factor activity"/>
    <property type="evidence" value="ECO:0007669"/>
    <property type="project" value="InterPro"/>
</dbReference>
<dbReference type="EMBL" id="FXBL01000004">
    <property type="protein sequence ID" value="SMH39707.1"/>
    <property type="molecule type" value="Genomic_DNA"/>
</dbReference>
<dbReference type="CDD" id="cd08414">
    <property type="entry name" value="PBP2_LTTR_aromatics_like"/>
    <property type="match status" value="1"/>
</dbReference>
<dbReference type="Gene3D" id="1.10.10.10">
    <property type="entry name" value="Winged helix-like DNA-binding domain superfamily/Winged helix DNA-binding domain"/>
    <property type="match status" value="1"/>
</dbReference>
<name>A0A1X7NNZ9_9HYPH</name>
<feature type="domain" description="HTH lysR-type" evidence="6">
    <location>
        <begin position="19"/>
        <end position="76"/>
    </location>
</feature>
<dbReference type="GO" id="GO:0003677">
    <property type="term" value="F:DNA binding"/>
    <property type="evidence" value="ECO:0007669"/>
    <property type="project" value="UniProtKB-KW"/>
</dbReference>
<dbReference type="AlphaFoldDB" id="A0A1X7NNZ9"/>
<evidence type="ECO:0000313" key="7">
    <source>
        <dbReference type="EMBL" id="SMH39707.1"/>
    </source>
</evidence>
<dbReference type="InterPro" id="IPR005119">
    <property type="entry name" value="LysR_subst-bd"/>
</dbReference>
<dbReference type="PROSITE" id="PS50931">
    <property type="entry name" value="HTH_LYSR"/>
    <property type="match status" value="1"/>
</dbReference>
<sequence>MSAAPMPSRAGRQASRHLIELRHMRYFLAVAEELNFGRAAERLGIAQPNLSQQIKSLEEIVGARLFNRTQRSVRLTSAGEHFLEEARQTLAHADTALVAARRAGRGEIGRLAIGYVGSATYTGVLVSILGAFRDDFPDVEIELSEQEMEHQVHEIAAGKLDIGFIRPPIELPLGIGSSLLVREELSLALPSRHPLASLDAVPLARLRDEVFITPKHAPNVSFHKHTTDACLAAGFVPRMGPQAAHFVTIVSMVAIGLGVALVPRSCGCLDIPGVCYRPLADRPVYADLSVAFRRSEPSQPAKSFLRYCTTYRNAHASGPSVE</sequence>
<organism evidence="7 8">
    <name type="scientific">Mesorhizobium australicum</name>
    <dbReference type="NCBI Taxonomy" id="536018"/>
    <lineage>
        <taxon>Bacteria</taxon>
        <taxon>Pseudomonadati</taxon>
        <taxon>Pseudomonadota</taxon>
        <taxon>Alphaproteobacteria</taxon>
        <taxon>Hyphomicrobiales</taxon>
        <taxon>Phyllobacteriaceae</taxon>
        <taxon>Mesorhizobium</taxon>
    </lineage>
</organism>
<evidence type="ECO:0000256" key="3">
    <source>
        <dbReference type="ARBA" id="ARBA00023125"/>
    </source>
</evidence>
<feature type="transmembrane region" description="Helical" evidence="5">
    <location>
        <begin position="111"/>
        <end position="132"/>
    </location>
</feature>
<evidence type="ECO:0000313" key="8">
    <source>
        <dbReference type="Proteomes" id="UP000193083"/>
    </source>
</evidence>
<dbReference type="InterPro" id="IPR036390">
    <property type="entry name" value="WH_DNA-bd_sf"/>
</dbReference>
<dbReference type="Proteomes" id="UP000193083">
    <property type="component" value="Unassembled WGS sequence"/>
</dbReference>
<evidence type="ECO:0000256" key="5">
    <source>
        <dbReference type="SAM" id="Phobius"/>
    </source>
</evidence>
<keyword evidence="3" id="KW-0238">DNA-binding</keyword>
<dbReference type="FunFam" id="1.10.10.10:FF:000001">
    <property type="entry name" value="LysR family transcriptional regulator"/>
    <property type="match status" value="1"/>
</dbReference>
<dbReference type="PANTHER" id="PTHR30346:SF0">
    <property type="entry name" value="HCA OPERON TRANSCRIPTIONAL ACTIVATOR HCAR"/>
    <property type="match status" value="1"/>
</dbReference>
<dbReference type="InterPro" id="IPR036388">
    <property type="entry name" value="WH-like_DNA-bd_sf"/>
</dbReference>
<dbReference type="Pfam" id="PF00126">
    <property type="entry name" value="HTH_1"/>
    <property type="match status" value="1"/>
</dbReference>
<proteinExistence type="inferred from homology"/>
<keyword evidence="8" id="KW-1185">Reference proteome</keyword>
<evidence type="ECO:0000256" key="2">
    <source>
        <dbReference type="ARBA" id="ARBA00023015"/>
    </source>
</evidence>
<keyword evidence="5" id="KW-0472">Membrane</keyword>
<dbReference type="PRINTS" id="PR00039">
    <property type="entry name" value="HTHLYSR"/>
</dbReference>
<dbReference type="GO" id="GO:0032993">
    <property type="term" value="C:protein-DNA complex"/>
    <property type="evidence" value="ECO:0007669"/>
    <property type="project" value="TreeGrafter"/>
</dbReference>